<feature type="transmembrane region" description="Helical" evidence="6">
    <location>
        <begin position="278"/>
        <end position="299"/>
    </location>
</feature>
<dbReference type="PANTHER" id="PTHR42829:SF2">
    <property type="entry name" value="NADH-UBIQUINONE OXIDOREDUCTASE CHAIN 5"/>
    <property type="match status" value="1"/>
</dbReference>
<dbReference type="NCBIfam" id="NF005141">
    <property type="entry name" value="PRK06590.1"/>
    <property type="match status" value="1"/>
</dbReference>
<dbReference type="InterPro" id="IPR001516">
    <property type="entry name" value="Proton_antipo_N"/>
</dbReference>
<comment type="subcellular location">
    <subcellularLocation>
        <location evidence="1">Endomembrane system</location>
        <topology evidence="1">Multi-pass membrane protein</topology>
    </subcellularLocation>
    <subcellularLocation>
        <location evidence="5">Membrane</location>
        <topology evidence="5">Multi-pass membrane protein</topology>
    </subcellularLocation>
</comment>
<dbReference type="PANTHER" id="PTHR42829">
    <property type="entry name" value="NADH-UBIQUINONE OXIDOREDUCTASE CHAIN 5"/>
    <property type="match status" value="1"/>
</dbReference>
<name>C7M2U8_ACIFD</name>
<feature type="transmembrane region" description="Helical" evidence="6">
    <location>
        <begin position="604"/>
        <end position="623"/>
    </location>
</feature>
<dbReference type="Proteomes" id="UP000000771">
    <property type="component" value="Chromosome"/>
</dbReference>
<feature type="transmembrane region" description="Helical" evidence="6">
    <location>
        <begin position="87"/>
        <end position="106"/>
    </location>
</feature>
<dbReference type="InterPro" id="IPR018393">
    <property type="entry name" value="NADHpl_OxRdtase_5_subgr"/>
</dbReference>
<dbReference type="Gene3D" id="1.20.5.2700">
    <property type="match status" value="1"/>
</dbReference>
<dbReference type="PRINTS" id="PR01434">
    <property type="entry name" value="NADHDHGNASE5"/>
</dbReference>
<feature type="transmembrane region" description="Helical" evidence="6">
    <location>
        <begin position="32"/>
        <end position="54"/>
    </location>
</feature>
<feature type="transmembrane region" description="Helical" evidence="6">
    <location>
        <begin position="142"/>
        <end position="160"/>
    </location>
</feature>
<feature type="domain" description="NADH-Ubiquinone oxidoreductase (complex I) chain 5 N-terminal" evidence="8">
    <location>
        <begin position="69"/>
        <end position="119"/>
    </location>
</feature>
<evidence type="ECO:0000313" key="9">
    <source>
        <dbReference type="EMBL" id="ACU53342.1"/>
    </source>
</evidence>
<feature type="transmembrane region" description="Helical" evidence="6">
    <location>
        <begin position="455"/>
        <end position="477"/>
    </location>
</feature>
<dbReference type="GO" id="GO:0016020">
    <property type="term" value="C:membrane"/>
    <property type="evidence" value="ECO:0007669"/>
    <property type="project" value="UniProtKB-SubCell"/>
</dbReference>
<feature type="transmembrane region" description="Helical" evidence="6">
    <location>
        <begin position="497"/>
        <end position="524"/>
    </location>
</feature>
<feature type="transmembrane region" description="Helical" evidence="6">
    <location>
        <begin position="367"/>
        <end position="391"/>
    </location>
</feature>
<dbReference type="GO" id="GO:0012505">
    <property type="term" value="C:endomembrane system"/>
    <property type="evidence" value="ECO:0007669"/>
    <property type="project" value="UniProtKB-SubCell"/>
</dbReference>
<evidence type="ECO:0000256" key="3">
    <source>
        <dbReference type="ARBA" id="ARBA00022989"/>
    </source>
</evidence>
<proteinExistence type="predicted"/>
<reference evidence="9 10" key="1">
    <citation type="journal article" date="2009" name="Stand. Genomic Sci.">
        <title>Complete genome sequence of Acidimicrobium ferrooxidans type strain (ICP).</title>
        <authorList>
            <person name="Clum A."/>
            <person name="Nolan M."/>
            <person name="Lang E."/>
            <person name="Glavina Del Rio T."/>
            <person name="Tice H."/>
            <person name="Copeland A."/>
            <person name="Cheng J.F."/>
            <person name="Lucas S."/>
            <person name="Chen F."/>
            <person name="Bruce D."/>
            <person name="Goodwin L."/>
            <person name="Pitluck S."/>
            <person name="Ivanova N."/>
            <person name="Mavrommatis K."/>
            <person name="Mikhailova N."/>
            <person name="Pati A."/>
            <person name="Chen A."/>
            <person name="Palaniappan K."/>
            <person name="Goker M."/>
            <person name="Spring S."/>
            <person name="Land M."/>
            <person name="Hauser L."/>
            <person name="Chang Y.J."/>
            <person name="Jeffries C.C."/>
            <person name="Chain P."/>
            <person name="Bristow J."/>
            <person name="Eisen J.A."/>
            <person name="Markowitz V."/>
            <person name="Hugenholtz P."/>
            <person name="Kyrpides N.C."/>
            <person name="Klenk H.P."/>
            <person name="Lapidus A."/>
        </authorList>
    </citation>
    <scope>NUCLEOTIDE SEQUENCE [LARGE SCALE GENOMIC DNA]</scope>
    <source>
        <strain evidence="10">DSM 10331 / JCM 15462 / NBRC 103882 / ICP</strain>
    </source>
</reference>
<feature type="transmembrane region" description="Helical" evidence="6">
    <location>
        <begin position="411"/>
        <end position="434"/>
    </location>
</feature>
<keyword evidence="4 6" id="KW-0472">Membrane</keyword>
<feature type="transmembrane region" description="Helical" evidence="6">
    <location>
        <begin position="216"/>
        <end position="239"/>
    </location>
</feature>
<evidence type="ECO:0000256" key="5">
    <source>
        <dbReference type="RuleBase" id="RU000320"/>
    </source>
</evidence>
<protein>
    <submittedName>
        <fullName evidence="9">Proton-translocating NADH-quinone oxidoreductase, chain L</fullName>
        <ecNumber evidence="9">1.6.99.5</ecNumber>
    </submittedName>
</protein>
<evidence type="ECO:0000256" key="4">
    <source>
        <dbReference type="ARBA" id="ARBA00023136"/>
    </source>
</evidence>
<keyword evidence="3 6" id="KW-1133">Transmembrane helix</keyword>
<evidence type="ECO:0000256" key="6">
    <source>
        <dbReference type="SAM" id="Phobius"/>
    </source>
</evidence>
<dbReference type="STRING" id="525909.Afer_0374"/>
<evidence type="ECO:0000256" key="1">
    <source>
        <dbReference type="ARBA" id="ARBA00004127"/>
    </source>
</evidence>
<dbReference type="OrthoDB" id="9811798at2"/>
<organism evidence="9 10">
    <name type="scientific">Acidimicrobium ferrooxidans (strain DSM 10331 / JCM 15462 / NBRC 103882 / ICP)</name>
    <dbReference type="NCBI Taxonomy" id="525909"/>
    <lineage>
        <taxon>Bacteria</taxon>
        <taxon>Bacillati</taxon>
        <taxon>Actinomycetota</taxon>
        <taxon>Acidimicrobiia</taxon>
        <taxon>Acidimicrobiales</taxon>
        <taxon>Acidimicrobiaceae</taxon>
        <taxon>Acidimicrobium</taxon>
    </lineage>
</organism>
<evidence type="ECO:0000313" key="10">
    <source>
        <dbReference type="Proteomes" id="UP000000771"/>
    </source>
</evidence>
<evidence type="ECO:0000256" key="2">
    <source>
        <dbReference type="ARBA" id="ARBA00022692"/>
    </source>
</evidence>
<dbReference type="HOGENOM" id="CLU_007100_6_0_11"/>
<dbReference type="GO" id="GO:0008137">
    <property type="term" value="F:NADH dehydrogenase (ubiquinone) activity"/>
    <property type="evidence" value="ECO:0007669"/>
    <property type="project" value="InterPro"/>
</dbReference>
<gene>
    <name evidence="9" type="ordered locus">Afer_0374</name>
</gene>
<dbReference type="Pfam" id="PF00361">
    <property type="entry name" value="Proton_antipo_M"/>
    <property type="match status" value="1"/>
</dbReference>
<dbReference type="eggNOG" id="COG1009">
    <property type="taxonomic scope" value="Bacteria"/>
</dbReference>
<dbReference type="GO" id="GO:0003954">
    <property type="term" value="F:NADH dehydrogenase activity"/>
    <property type="evidence" value="ECO:0007669"/>
    <property type="project" value="TreeGrafter"/>
</dbReference>
<evidence type="ECO:0000259" key="8">
    <source>
        <dbReference type="Pfam" id="PF00662"/>
    </source>
</evidence>
<dbReference type="InterPro" id="IPR003945">
    <property type="entry name" value="NU5C-like"/>
</dbReference>
<sequence length="625" mass="67686">MDLITAVIGFPLLGFLVLLAFGKRIGEPRAGWVGTIATTLSFVAALALWGVVLARPADERVAVVRLFTWFRAGPLVAHISFRVDELTVFMVLFVTGVSSLIHLYSIGYMHRDPRFHQFFVYLNLFVFSMTVLVSSNNLPLTFLGWEGVGACSYWLISFWFERPSAASAGKKAFIVNRIGDAGFILGTALIVDHLHSVSYSVILPEAHRLSSGTLEAVALLFFLAAVGKSAQLPLFVWLLDAMEGPTPVSALIHAATMVTAGVFLMARLSAFVTPAHDAATVIAWIGAITAFVAAMAATSQHDIKKIVAYSTVSQLGYMMLGIGTGAYVAALFLMVTHAFYKALIFLASGSVIHSLDGEQDVRRMGALRRFMPITAVTMILAWLSIAGVPPFSGFFSKGSVLEAAFAHQPVLWAIGVVTAVLTAYYMGRLVYVVFYNEPRYQEVLGERSPHESPRVMTVPLVVLAVAAVLGGLINLPFGSLDFLDRFLAPVFGPSLVAVHLSGVARAALLATDAVAGLLGVGLAWQLWGHRWRRPELEPMVLQRGWYVDATYDRVIARPMTELALEADEVVDPKVIDGAVMSVAWAARRIGGLGRRVQTGLVRSYLLLMVAGIVVVMGYVLAVATR</sequence>
<dbReference type="EMBL" id="CP001631">
    <property type="protein sequence ID" value="ACU53342.1"/>
    <property type="molecule type" value="Genomic_DNA"/>
</dbReference>
<dbReference type="PRINTS" id="PR01435">
    <property type="entry name" value="NPOXDRDTASE5"/>
</dbReference>
<evidence type="ECO:0000259" key="7">
    <source>
        <dbReference type="Pfam" id="PF00361"/>
    </source>
</evidence>
<feature type="transmembrane region" description="Helical" evidence="6">
    <location>
        <begin position="118"/>
        <end position="136"/>
    </location>
</feature>
<keyword evidence="10" id="KW-1185">Reference proteome</keyword>
<dbReference type="KEGG" id="afo:Afer_0374"/>
<dbReference type="InterPro" id="IPR001750">
    <property type="entry name" value="ND/Mrp_TM"/>
</dbReference>
<keyword evidence="2 5" id="KW-0812">Transmembrane</keyword>
<feature type="transmembrane region" description="Helical" evidence="6">
    <location>
        <begin position="251"/>
        <end position="272"/>
    </location>
</feature>
<dbReference type="EC" id="1.6.99.5" evidence="9"/>
<dbReference type="RefSeq" id="WP_015797843.1">
    <property type="nucleotide sequence ID" value="NC_013124.1"/>
</dbReference>
<feature type="domain" description="NADH:quinone oxidoreductase/Mrp antiporter transmembrane" evidence="7">
    <location>
        <begin position="135"/>
        <end position="422"/>
    </location>
</feature>
<accession>C7M2U8</accession>
<dbReference type="GO" id="GO:0015990">
    <property type="term" value="P:electron transport coupled proton transport"/>
    <property type="evidence" value="ECO:0007669"/>
    <property type="project" value="TreeGrafter"/>
</dbReference>
<dbReference type="AlphaFoldDB" id="C7M2U8"/>
<dbReference type="NCBIfam" id="TIGR01974">
    <property type="entry name" value="NDH_I_L"/>
    <property type="match status" value="1"/>
</dbReference>
<dbReference type="GO" id="GO:0042773">
    <property type="term" value="P:ATP synthesis coupled electron transport"/>
    <property type="evidence" value="ECO:0007669"/>
    <property type="project" value="InterPro"/>
</dbReference>
<dbReference type="Pfam" id="PF00662">
    <property type="entry name" value="Proton_antipo_N"/>
    <property type="match status" value="1"/>
</dbReference>
<keyword evidence="9" id="KW-0560">Oxidoreductase</keyword>
<feature type="transmembrane region" description="Helical" evidence="6">
    <location>
        <begin position="306"/>
        <end position="332"/>
    </location>
</feature>